<reference evidence="3" key="1">
    <citation type="journal article" name="Front. Microbiol.">
        <title>Comparative Mitogenome Analysis Reveals Mitochondrial Genome Differentiation in Ectomycorrhizal and Asymbiotic Amanita Species.</title>
        <authorList>
            <person name="Li Q."/>
            <person name="He X."/>
            <person name="Ren Y."/>
            <person name="Xiong C."/>
            <person name="Jin X."/>
            <person name="Peng L."/>
            <person name="Huang W."/>
        </authorList>
    </citation>
    <scope>NUCLEOTIDE SEQUENCE</scope>
</reference>
<protein>
    <submittedName>
        <fullName evidence="3">Uncharacterized protein</fullName>
    </submittedName>
</protein>
<gene>
    <name evidence="3" type="primary">orf176</name>
</gene>
<evidence type="ECO:0000256" key="2">
    <source>
        <dbReference type="SAM" id="Phobius"/>
    </source>
</evidence>
<dbReference type="EMBL" id="MK993560">
    <property type="protein sequence ID" value="QFZ98659.1"/>
    <property type="molecule type" value="Genomic_DNA"/>
</dbReference>
<name>A0A5Q0N363_AMAPH</name>
<geneLocation type="mitochondrion" evidence="3"/>
<accession>A0A5Q0N363</accession>
<dbReference type="RefSeq" id="YP_009710710.1">
    <property type="nucleotide sequence ID" value="NC_045200.1"/>
</dbReference>
<evidence type="ECO:0000313" key="3">
    <source>
        <dbReference type="EMBL" id="QFZ98659.1"/>
    </source>
</evidence>
<feature type="region of interest" description="Disordered" evidence="1">
    <location>
        <begin position="96"/>
        <end position="134"/>
    </location>
</feature>
<keyword evidence="3" id="KW-0496">Mitochondrion</keyword>
<dbReference type="AlphaFoldDB" id="A0A5Q0N363"/>
<organism evidence="3">
    <name type="scientific">Amanita phalloides</name>
    <name type="common">Death cap</name>
    <dbReference type="NCBI Taxonomy" id="67723"/>
    <lineage>
        <taxon>Eukaryota</taxon>
        <taxon>Fungi</taxon>
        <taxon>Dikarya</taxon>
        <taxon>Basidiomycota</taxon>
        <taxon>Agaricomycotina</taxon>
        <taxon>Agaricomycetes</taxon>
        <taxon>Agaricomycetidae</taxon>
        <taxon>Agaricales</taxon>
        <taxon>Pluteineae</taxon>
        <taxon>Amanitaceae</taxon>
        <taxon>Amanita</taxon>
    </lineage>
</organism>
<proteinExistence type="predicted"/>
<evidence type="ECO:0000256" key="1">
    <source>
        <dbReference type="SAM" id="MobiDB-lite"/>
    </source>
</evidence>
<sequence>MKFLLQNHLDFLAFTYSIFSSLSLHSINVHFLLKIFSVLAVLTIIFLLFKKEIELKINFIHFSSRKLGKTNLTTLGAVGSLASIYTGGKKVLKDLNSGQQNSDSNTSSNGSSSNSNNGSNSNTESSTKSSTSSSSPVKIKQLVNMNKIFQLMETFIKNNVVYCFFPFTNLYSNIAP</sequence>
<keyword evidence="2" id="KW-0812">Transmembrane</keyword>
<dbReference type="GeneID" id="42437889"/>
<feature type="transmembrane region" description="Helical" evidence="2">
    <location>
        <begin position="31"/>
        <end position="49"/>
    </location>
</feature>
<keyword evidence="2" id="KW-0472">Membrane</keyword>
<keyword evidence="2" id="KW-1133">Transmembrane helix</keyword>